<dbReference type="AlphaFoldDB" id="S3ZK83"/>
<evidence type="ECO:0000256" key="2">
    <source>
        <dbReference type="ARBA" id="ARBA00022475"/>
    </source>
</evidence>
<evidence type="ECO:0000256" key="7">
    <source>
        <dbReference type="SAM" id="Phobius"/>
    </source>
</evidence>
<feature type="transmembrane region" description="Helical" evidence="7">
    <location>
        <begin position="30"/>
        <end position="47"/>
    </location>
</feature>
<keyword evidence="2" id="KW-1003">Cell membrane</keyword>
<dbReference type="InterPro" id="IPR025383">
    <property type="entry name" value="MrpA_C/MbhD"/>
</dbReference>
<dbReference type="InterPro" id="IPR042106">
    <property type="entry name" value="Nuo/plastoQ_OxRdtase_6_NuoJ"/>
</dbReference>
<gene>
    <name evidence="9" type="ORF">STRAU_3407</name>
</gene>
<keyword evidence="5 7" id="KW-0472">Membrane</keyword>
<accession>S3ZK83</accession>
<evidence type="ECO:0000256" key="1">
    <source>
        <dbReference type="ARBA" id="ARBA00004651"/>
    </source>
</evidence>
<dbReference type="Proteomes" id="UP000014629">
    <property type="component" value="Unassembled WGS sequence"/>
</dbReference>
<keyword evidence="3 7" id="KW-0812">Transmembrane</keyword>
<comment type="subcellular location">
    <subcellularLocation>
        <location evidence="1">Cell membrane</location>
        <topology evidence="1">Multi-pass membrane protein</topology>
    </subcellularLocation>
</comment>
<evidence type="ECO:0000313" key="10">
    <source>
        <dbReference type="Proteomes" id="UP000014629"/>
    </source>
</evidence>
<feature type="region of interest" description="Disordered" evidence="6">
    <location>
        <begin position="77"/>
        <end position="110"/>
    </location>
</feature>
<proteinExistence type="predicted"/>
<dbReference type="GO" id="GO:0005886">
    <property type="term" value="C:plasma membrane"/>
    <property type="evidence" value="ECO:0007669"/>
    <property type="project" value="UniProtKB-SubCell"/>
</dbReference>
<comment type="caution">
    <text evidence="9">The sequence shown here is derived from an EMBL/GenBank/DDBJ whole genome shotgun (WGS) entry which is preliminary data.</text>
</comment>
<feature type="domain" description="MrpA C-terminal/MbhD" evidence="8">
    <location>
        <begin position="11"/>
        <end position="77"/>
    </location>
</feature>
<organism evidence="9 10">
    <name type="scientific">Streptomyces aurantiacus JA 4570</name>
    <dbReference type="NCBI Taxonomy" id="1286094"/>
    <lineage>
        <taxon>Bacteria</taxon>
        <taxon>Bacillati</taxon>
        <taxon>Actinomycetota</taxon>
        <taxon>Actinomycetes</taxon>
        <taxon>Kitasatosporales</taxon>
        <taxon>Streptomycetaceae</taxon>
        <taxon>Streptomyces</taxon>
        <taxon>Streptomyces aurantiacus group</taxon>
    </lineage>
</organism>
<dbReference type="RefSeq" id="WP_016641534.1">
    <property type="nucleotide sequence ID" value="NZ_AOPZ01000151.1"/>
</dbReference>
<sequence>MDDVLIVITLLLVAASATAAVAVRDPVRQALVLSLLGLTLAALFTVLQAPDVALSQLAVGTALTPLLLTLAVRKVHRRPHTRDDGRGGETTGSTESAGAIESAAAKERGE</sequence>
<dbReference type="EMBL" id="AOPZ01000151">
    <property type="protein sequence ID" value="EPH43583.1"/>
    <property type="molecule type" value="Genomic_DNA"/>
</dbReference>
<evidence type="ECO:0000259" key="8">
    <source>
        <dbReference type="Pfam" id="PF13244"/>
    </source>
</evidence>
<keyword evidence="4 7" id="KW-1133">Transmembrane helix</keyword>
<name>S3ZK83_9ACTN</name>
<feature type="transmembrane region" description="Helical" evidence="7">
    <location>
        <begin position="53"/>
        <end position="72"/>
    </location>
</feature>
<evidence type="ECO:0000256" key="4">
    <source>
        <dbReference type="ARBA" id="ARBA00022989"/>
    </source>
</evidence>
<evidence type="ECO:0000256" key="5">
    <source>
        <dbReference type="ARBA" id="ARBA00023136"/>
    </source>
</evidence>
<evidence type="ECO:0000256" key="3">
    <source>
        <dbReference type="ARBA" id="ARBA00022692"/>
    </source>
</evidence>
<dbReference type="Pfam" id="PF13244">
    <property type="entry name" value="MbhD"/>
    <property type="match status" value="1"/>
</dbReference>
<reference evidence="9 10" key="1">
    <citation type="submission" date="2013-02" db="EMBL/GenBank/DDBJ databases">
        <title>Draft Genome Sequence of Streptomyces aurantiacus, Which Produces Setomimycin.</title>
        <authorList>
            <person name="Gruening B.A."/>
            <person name="Praeg A."/>
            <person name="Erxleben A."/>
            <person name="Guenther S."/>
            <person name="Mueller M."/>
        </authorList>
    </citation>
    <scope>NUCLEOTIDE SEQUENCE [LARGE SCALE GENOMIC DNA]</scope>
    <source>
        <strain evidence="9 10">JA 4570</strain>
    </source>
</reference>
<evidence type="ECO:0000256" key="6">
    <source>
        <dbReference type="SAM" id="MobiDB-lite"/>
    </source>
</evidence>
<dbReference type="Gene3D" id="1.20.120.1200">
    <property type="entry name" value="NADH-ubiquinone/plastoquinone oxidoreductase chain 6, subunit NuoJ"/>
    <property type="match status" value="1"/>
</dbReference>
<evidence type="ECO:0000313" key="9">
    <source>
        <dbReference type="EMBL" id="EPH43583.1"/>
    </source>
</evidence>
<protein>
    <recommendedName>
        <fullName evidence="8">MrpA C-terminal/MbhD domain-containing protein</fullName>
    </recommendedName>
</protein>
<dbReference type="PATRIC" id="fig|1286094.4.peg.3372"/>
<keyword evidence="10" id="KW-1185">Reference proteome</keyword>
<feature type="transmembrane region" description="Helical" evidence="7">
    <location>
        <begin position="6"/>
        <end position="23"/>
    </location>
</feature>